<dbReference type="Proteomes" id="UP000242715">
    <property type="component" value="Unassembled WGS sequence"/>
</dbReference>
<dbReference type="PANTHER" id="PTHR46702">
    <property type="entry name" value="DNA LIGASE (DUF1666)-RELATED"/>
    <property type="match status" value="1"/>
</dbReference>
<reference evidence="4" key="1">
    <citation type="journal article" date="2017" name="Front. Plant Sci.">
        <title>Climate Clever Clovers: New Paradigm to Reduce the Environmental Footprint of Ruminants by Breeding Low Methanogenic Forages Utilizing Haplotype Variation.</title>
        <authorList>
            <person name="Kaur P."/>
            <person name="Appels R."/>
            <person name="Bayer P.E."/>
            <person name="Keeble-Gagnere G."/>
            <person name="Wang J."/>
            <person name="Hirakawa H."/>
            <person name="Shirasawa K."/>
            <person name="Vercoe P."/>
            <person name="Stefanova K."/>
            <person name="Durmic Z."/>
            <person name="Nichols P."/>
            <person name="Revell C."/>
            <person name="Isobe S.N."/>
            <person name="Edwards D."/>
            <person name="Erskine W."/>
        </authorList>
    </citation>
    <scope>NUCLEOTIDE SEQUENCE [LARGE SCALE GENOMIC DNA]</scope>
    <source>
        <strain evidence="4">cv. Daliak</strain>
    </source>
</reference>
<dbReference type="AlphaFoldDB" id="A0A2Z6LV18"/>
<dbReference type="EMBL" id="DF973252">
    <property type="protein sequence ID" value="GAU22716.1"/>
    <property type="molecule type" value="Genomic_DNA"/>
</dbReference>
<keyword evidence="2" id="KW-0812">Transmembrane</keyword>
<feature type="compositionally biased region" description="Acidic residues" evidence="1">
    <location>
        <begin position="160"/>
        <end position="174"/>
    </location>
</feature>
<dbReference type="PANTHER" id="PTHR46702:SF2">
    <property type="entry name" value="DNA LIGASE (DUF1666)"/>
    <property type="match status" value="1"/>
</dbReference>
<gene>
    <name evidence="3" type="ORF">TSUD_138410</name>
</gene>
<dbReference type="Pfam" id="PF07891">
    <property type="entry name" value="DUF1666"/>
    <property type="match status" value="1"/>
</dbReference>
<accession>A0A2Z6LV18</accession>
<keyword evidence="2" id="KW-1133">Transmembrane helix</keyword>
<evidence type="ECO:0000313" key="3">
    <source>
        <dbReference type="EMBL" id="GAU22716.1"/>
    </source>
</evidence>
<protein>
    <submittedName>
        <fullName evidence="3">Uncharacterized protein</fullName>
    </submittedName>
</protein>
<organism evidence="3 4">
    <name type="scientific">Trifolium subterraneum</name>
    <name type="common">Subterranean clover</name>
    <dbReference type="NCBI Taxonomy" id="3900"/>
    <lineage>
        <taxon>Eukaryota</taxon>
        <taxon>Viridiplantae</taxon>
        <taxon>Streptophyta</taxon>
        <taxon>Embryophyta</taxon>
        <taxon>Tracheophyta</taxon>
        <taxon>Spermatophyta</taxon>
        <taxon>Magnoliopsida</taxon>
        <taxon>eudicotyledons</taxon>
        <taxon>Gunneridae</taxon>
        <taxon>Pentapetalae</taxon>
        <taxon>rosids</taxon>
        <taxon>fabids</taxon>
        <taxon>Fabales</taxon>
        <taxon>Fabaceae</taxon>
        <taxon>Papilionoideae</taxon>
        <taxon>50 kb inversion clade</taxon>
        <taxon>NPAAA clade</taxon>
        <taxon>Hologalegina</taxon>
        <taxon>IRL clade</taxon>
        <taxon>Trifolieae</taxon>
        <taxon>Trifolium</taxon>
    </lineage>
</organism>
<dbReference type="InterPro" id="IPR012870">
    <property type="entry name" value="DUF1666"/>
</dbReference>
<proteinExistence type="predicted"/>
<sequence>MSCSKEEALIRLFYNSSSSFKLLFLFIFSSSTLLIKFLNFIGSYPLFQRDQQYEYVSSEYDYEEEDEQEEEIRESYCYEDSFEKDHLVADIICGGESLVFLHNNINKSQRNLYSSSFEEEEEEFITPQDSLIEEYVEEEKISTESLYVHQESPIVSDFETETNETEFQTEEEDADSVHDSVPDSVPVENRTTSPITHNLYKSDDLVEDIDKNYDEGRVDIGIIENKKEQEEKITRDERIFVIGPTQMETNKKLIIEEKDDEEIYGDTTTVGSTSKSSSDWRSSILCRDSGTDDPFSSSSRGSCPKWESYTVFQKYDEEMSFLERISAQKLHETATIAQQFQQFQVLLQRYVENEPYEYGRRPEIYARMRHLAPKLLLVPEYRDSDDDQKEENIGFNNKISSASFLVIMEDGIRTFMNFLKADKEKPCQIIASYFRRNQRGLVDPTLIRLMKKVNQKASS</sequence>
<evidence type="ECO:0000256" key="2">
    <source>
        <dbReference type="SAM" id="Phobius"/>
    </source>
</evidence>
<keyword evidence="4" id="KW-1185">Reference proteome</keyword>
<dbReference type="OrthoDB" id="1909644at2759"/>
<name>A0A2Z6LV18_TRISU</name>
<evidence type="ECO:0000313" key="4">
    <source>
        <dbReference type="Proteomes" id="UP000242715"/>
    </source>
</evidence>
<feature type="region of interest" description="Disordered" evidence="1">
    <location>
        <begin position="160"/>
        <end position="195"/>
    </location>
</feature>
<keyword evidence="2" id="KW-0472">Membrane</keyword>
<evidence type="ECO:0000256" key="1">
    <source>
        <dbReference type="SAM" id="MobiDB-lite"/>
    </source>
</evidence>
<feature type="transmembrane region" description="Helical" evidence="2">
    <location>
        <begin position="20"/>
        <end position="42"/>
    </location>
</feature>